<keyword evidence="4" id="KW-1185">Reference proteome</keyword>
<protein>
    <recommendedName>
        <fullName evidence="5">mTERF domain containing protein</fullName>
    </recommendedName>
</protein>
<accession>A0A077Z3J1</accession>
<dbReference type="STRING" id="36087.A0A077Z3J1"/>
<dbReference type="EMBL" id="HG805885">
    <property type="protein sequence ID" value="CDW54218.1"/>
    <property type="molecule type" value="Genomic_DNA"/>
</dbReference>
<dbReference type="Pfam" id="PF02536">
    <property type="entry name" value="mTERF"/>
    <property type="match status" value="1"/>
</dbReference>
<keyword evidence="2" id="KW-0809">Transit peptide</keyword>
<evidence type="ECO:0000256" key="1">
    <source>
        <dbReference type="ARBA" id="ARBA00007692"/>
    </source>
</evidence>
<dbReference type="Proteomes" id="UP000030665">
    <property type="component" value="Unassembled WGS sequence"/>
</dbReference>
<dbReference type="InterPro" id="IPR003690">
    <property type="entry name" value="MTERF"/>
</dbReference>
<reference evidence="3" key="2">
    <citation type="submission" date="2014-03" db="EMBL/GenBank/DDBJ databases">
        <title>The whipworm genome and dual-species transcriptomics of an intimate host-pathogen interaction.</title>
        <authorList>
            <person name="Foth B.J."/>
            <person name="Tsai I.J."/>
            <person name="Reid A.J."/>
            <person name="Bancroft A.J."/>
            <person name="Nichol S."/>
            <person name="Tracey A."/>
            <person name="Holroyd N."/>
            <person name="Cotton J.A."/>
            <person name="Stanley E.J."/>
            <person name="Zarowiecki M."/>
            <person name="Liu J.Z."/>
            <person name="Huckvale T."/>
            <person name="Cooper P.J."/>
            <person name="Grencis R.K."/>
            <person name="Berriman M."/>
        </authorList>
    </citation>
    <scope>NUCLEOTIDE SEQUENCE [LARGE SCALE GENOMIC DNA]</scope>
</reference>
<dbReference type="GO" id="GO:0003676">
    <property type="term" value="F:nucleic acid binding"/>
    <property type="evidence" value="ECO:0007669"/>
    <property type="project" value="InterPro"/>
</dbReference>
<organism evidence="3 4">
    <name type="scientific">Trichuris trichiura</name>
    <name type="common">Whipworm</name>
    <name type="synonym">Trichocephalus trichiurus</name>
    <dbReference type="NCBI Taxonomy" id="36087"/>
    <lineage>
        <taxon>Eukaryota</taxon>
        <taxon>Metazoa</taxon>
        <taxon>Ecdysozoa</taxon>
        <taxon>Nematoda</taxon>
        <taxon>Enoplea</taxon>
        <taxon>Dorylaimia</taxon>
        <taxon>Trichinellida</taxon>
        <taxon>Trichuridae</taxon>
        <taxon>Trichuris</taxon>
    </lineage>
</organism>
<evidence type="ECO:0000313" key="3">
    <source>
        <dbReference type="EMBL" id="CDW54218.1"/>
    </source>
</evidence>
<reference evidence="3" key="1">
    <citation type="submission" date="2014-01" db="EMBL/GenBank/DDBJ databases">
        <authorList>
            <person name="Aslett M."/>
        </authorList>
    </citation>
    <scope>NUCLEOTIDE SEQUENCE</scope>
</reference>
<dbReference type="InterPro" id="IPR038538">
    <property type="entry name" value="MTERF_sf"/>
</dbReference>
<comment type="similarity">
    <text evidence="1">Belongs to the mTERF family.</text>
</comment>
<gene>
    <name evidence="3" type="ORF">TTRE_0000248801</name>
</gene>
<evidence type="ECO:0008006" key="5">
    <source>
        <dbReference type="Google" id="ProtNLM"/>
    </source>
</evidence>
<evidence type="ECO:0000313" key="4">
    <source>
        <dbReference type="Proteomes" id="UP000030665"/>
    </source>
</evidence>
<proteinExistence type="inferred from homology"/>
<dbReference type="OrthoDB" id="9991972at2759"/>
<evidence type="ECO:0000256" key="2">
    <source>
        <dbReference type="ARBA" id="ARBA00022946"/>
    </source>
</evidence>
<sequence length="322" mass="36778">MLRGFGRQSALIAISSFNLHRLRLATCSTDERVQRLFEEISDRLAAKGHTILPLRHSCQQNAICALAEQNMSDDEIIDIAASNAELLQMTNEEIISAIKLFALFGVSTAKAVRLTLAPESVHILLRHLTARGLSTKHFDTMLGKCSDVLNLTPARVDQTFDALLDFFSVKQCLFIVSHHPTVMLYQPDDLRSKYEFLHLNIGLSNSQVAQSRWFEHSLSKLELRFECACRCGAYEILDVRQQRQAHLAKHNPKLRDIIDTSDEAFARHVCHISMEEYRIFMLLLHASLLKRKITAFEKWKLSKVKETIFIGNNNFVDRKSNL</sequence>
<dbReference type="Gene3D" id="1.25.70.10">
    <property type="entry name" value="Transcription termination factor 3, mitochondrial"/>
    <property type="match status" value="1"/>
</dbReference>
<name>A0A077Z3J1_TRITR</name>
<dbReference type="AlphaFoldDB" id="A0A077Z3J1"/>